<proteinExistence type="predicted"/>
<gene>
    <name evidence="2" type="ORF">COI93_12935</name>
</gene>
<reference evidence="2 3" key="1">
    <citation type="submission" date="2017-09" db="EMBL/GenBank/DDBJ databases">
        <title>Large-scale bioinformatics analysis of Bacillus genomes uncovers conserved roles of natural products in bacterial physiology.</title>
        <authorList>
            <consortium name="Agbiome Team Llc"/>
            <person name="Bleich R.M."/>
            <person name="Grubbs K.J."/>
            <person name="Santa Maria K.C."/>
            <person name="Allen S.E."/>
            <person name="Farag S."/>
            <person name="Shank E.A."/>
            <person name="Bowers A."/>
        </authorList>
    </citation>
    <scope>NUCLEOTIDE SEQUENCE [LARGE SCALE GENOMIC DNA]</scope>
    <source>
        <strain evidence="2 3">AFS083043</strain>
    </source>
</reference>
<dbReference type="PANTHER" id="PTHR22642">
    <property type="entry name" value="IMIDAZOLONEPROPIONASE"/>
    <property type="match status" value="1"/>
</dbReference>
<organism evidence="2 3">
    <name type="scientific">Bacillus cereus</name>
    <dbReference type="NCBI Taxonomy" id="1396"/>
    <lineage>
        <taxon>Bacteria</taxon>
        <taxon>Bacillati</taxon>
        <taxon>Bacillota</taxon>
        <taxon>Bacilli</taxon>
        <taxon>Bacillales</taxon>
        <taxon>Bacillaceae</taxon>
        <taxon>Bacillus</taxon>
        <taxon>Bacillus cereus group</taxon>
    </lineage>
</organism>
<dbReference type="InterPro" id="IPR032466">
    <property type="entry name" value="Metal_Hydrolase"/>
</dbReference>
<dbReference type="Gene3D" id="3.10.310.70">
    <property type="match status" value="1"/>
</dbReference>
<evidence type="ECO:0000259" key="1">
    <source>
        <dbReference type="Pfam" id="PF07969"/>
    </source>
</evidence>
<dbReference type="InterPro" id="IPR013108">
    <property type="entry name" value="Amidohydro_3"/>
</dbReference>
<keyword evidence="2" id="KW-0378">Hydrolase</keyword>
<name>A0A2B0MHS5_BACCE</name>
<comment type="caution">
    <text evidence="2">The sequence shown here is derived from an EMBL/GenBank/DDBJ whole genome shotgun (WGS) entry which is preliminary data.</text>
</comment>
<dbReference type="GO" id="GO:0016810">
    <property type="term" value="F:hydrolase activity, acting on carbon-nitrogen (but not peptide) bonds"/>
    <property type="evidence" value="ECO:0007669"/>
    <property type="project" value="InterPro"/>
</dbReference>
<dbReference type="AlphaFoldDB" id="A0A2B0MHS5"/>
<dbReference type="InterPro" id="IPR011059">
    <property type="entry name" value="Metal-dep_hydrolase_composite"/>
</dbReference>
<dbReference type="Proteomes" id="UP000242656">
    <property type="component" value="Unassembled WGS sequence"/>
</dbReference>
<dbReference type="PANTHER" id="PTHR22642:SF2">
    <property type="entry name" value="PROTEIN LONG AFTER FAR-RED 3"/>
    <property type="match status" value="1"/>
</dbReference>
<evidence type="ECO:0000313" key="2">
    <source>
        <dbReference type="EMBL" id="PFK40665.1"/>
    </source>
</evidence>
<dbReference type="SUPFAM" id="SSF51338">
    <property type="entry name" value="Composite domain of metallo-dependent hydrolases"/>
    <property type="match status" value="1"/>
</dbReference>
<dbReference type="InterPro" id="IPR033932">
    <property type="entry name" value="YtcJ-like"/>
</dbReference>
<protein>
    <submittedName>
        <fullName evidence="2">Amidohydrolase</fullName>
    </submittedName>
</protein>
<dbReference type="SUPFAM" id="SSF51556">
    <property type="entry name" value="Metallo-dependent hydrolases"/>
    <property type="match status" value="1"/>
</dbReference>
<dbReference type="CDD" id="cd01300">
    <property type="entry name" value="YtcJ_like"/>
    <property type="match status" value="1"/>
</dbReference>
<dbReference type="Gene3D" id="3.20.20.140">
    <property type="entry name" value="Metal-dependent hydrolases"/>
    <property type="match status" value="1"/>
</dbReference>
<dbReference type="Pfam" id="PF07969">
    <property type="entry name" value="Amidohydro_3"/>
    <property type="match status" value="1"/>
</dbReference>
<dbReference type="Gene3D" id="2.30.40.10">
    <property type="entry name" value="Urease, subunit C, domain 1"/>
    <property type="match status" value="1"/>
</dbReference>
<sequence>MTKKADVILSSNAVFTGTTENPTSASVVIKDNKIIALVQKDNIQDYVDTHTMIYDFGNQLIMPGFHDFHIHLMLGSLVNEGVQLIHARSAKEVARLVKKHADANKNAPCVIGSSWEQNLWESQEEPHRNILDECIADRPVFLYHAEFHCAWLNSKALEMAGIHRGTKNPPYGEIVKDQNGEPTGILKENAVGLATNVLQFTPERNRALLQSFLIEAAKYGVTSVHDLLRIPEMGVEEAELYAEFEKKGKLTARIHFVAPLNGDLRLARRLNETYRSNMVQFCGFKQFIDGVTTSYTAYLLEPYSTQATKGYTTYPPEIIKKWTVDADKEGFRVRFHAIGDGAVRLALDAFEEAQTLNGKRDARHAIEHIEMIYPSDIERFQKLGALASIQPEHINLTSREVYKNLIGSERMQHNYLMKTLMDSGATLVFGSDYPVVTLNPLPEIYRAVTRLDDEGIEWNLQERVSLTEALRAYTYAPAYASFREDELGTLEVGKLADIVVLDRNLFDVPVTEIKEASAIFTMVDGNIVYHNEKQVVQN</sequence>
<dbReference type="EMBL" id="NUWN01000048">
    <property type="protein sequence ID" value="PFK40665.1"/>
    <property type="molecule type" value="Genomic_DNA"/>
</dbReference>
<feature type="domain" description="Amidohydrolase 3" evidence="1">
    <location>
        <begin position="55"/>
        <end position="529"/>
    </location>
</feature>
<accession>A0A2B0MHS5</accession>
<evidence type="ECO:0000313" key="3">
    <source>
        <dbReference type="Proteomes" id="UP000242656"/>
    </source>
</evidence>
<dbReference type="RefSeq" id="WP_098491136.1">
    <property type="nucleotide sequence ID" value="NZ_NUWN01000048.1"/>
</dbReference>